<organism evidence="1 2">
    <name type="scientific">Cellulophaga geojensis KL-A</name>
    <dbReference type="NCBI Taxonomy" id="1328323"/>
    <lineage>
        <taxon>Bacteria</taxon>
        <taxon>Pseudomonadati</taxon>
        <taxon>Bacteroidota</taxon>
        <taxon>Flavobacteriia</taxon>
        <taxon>Flavobacteriales</taxon>
        <taxon>Flavobacteriaceae</taxon>
        <taxon>Cellulophaga</taxon>
    </lineage>
</organism>
<dbReference type="Proteomes" id="UP000019275">
    <property type="component" value="Unassembled WGS sequence"/>
</dbReference>
<gene>
    <name evidence="1" type="ORF">KLA_11015</name>
</gene>
<dbReference type="RefSeq" id="WP_034645829.1">
    <property type="nucleotide sequence ID" value="NZ_ARZX01000014.1"/>
</dbReference>
<evidence type="ECO:0000313" key="1">
    <source>
        <dbReference type="EMBL" id="EWH13070.1"/>
    </source>
</evidence>
<protein>
    <submittedName>
        <fullName evidence="1">Uncharacterized protein</fullName>
    </submittedName>
</protein>
<comment type="caution">
    <text evidence="1">The sequence shown here is derived from an EMBL/GenBank/DDBJ whole genome shotgun (WGS) entry which is preliminary data.</text>
</comment>
<accession>A0ABN0RMD0</accession>
<name>A0ABN0RMD0_9FLAO</name>
<keyword evidence="2" id="KW-1185">Reference proteome</keyword>
<dbReference type="EMBL" id="ARZX01000014">
    <property type="protein sequence ID" value="EWH13070.1"/>
    <property type="molecule type" value="Genomic_DNA"/>
</dbReference>
<sequence length="222" mass="25925">MKSLPLYFLFLIFGPCLGQSSEVDFKTYFNENEIKDLNAIADFFQSELCGTKESTEFGECIKNLVPDIIDLENNYIEKNISYRKQKKLYRKISKNTFQKIWALCKSWRSKKPKYEYESLCYSFNPEFKAFVLELGKTSGYLSRYGETLELGGLGNTNFIASNIIEFPQSMNIEDRGVQIVFAIHYLTQNDHLKRDKKAVRLENRDMRKLNRKAKKKTVPNNG</sequence>
<reference evidence="1 2" key="1">
    <citation type="journal article" date="2014" name="Genome Announc.">
        <title>Draft Genome Sequence of the Carrageenan-Degrading Bacterium Cellulophaga sp. Strain KL-A, Isolated from Decaying Marine Algae.</title>
        <authorList>
            <person name="Shan D."/>
            <person name="Ying J."/>
            <person name="Li X."/>
            <person name="Gao Z."/>
            <person name="Wei G."/>
            <person name="Shao Z."/>
        </authorList>
    </citation>
    <scope>NUCLEOTIDE SEQUENCE [LARGE SCALE GENOMIC DNA]</scope>
    <source>
        <strain evidence="1 2">KL-A</strain>
    </source>
</reference>
<evidence type="ECO:0000313" key="2">
    <source>
        <dbReference type="Proteomes" id="UP000019275"/>
    </source>
</evidence>
<proteinExistence type="predicted"/>